<geneLocation type="chloroplast" evidence="1"/>
<evidence type="ECO:0000313" key="1">
    <source>
        <dbReference type="EMBL" id="ARW67907.1"/>
    </source>
</evidence>
<keyword evidence="1" id="KW-0150">Chloroplast</keyword>
<dbReference type="GeneID" id="33361295"/>
<reference evidence="1" key="1">
    <citation type="journal article" date="2017" name="J. Phycol.">
        <title>Analysis of chloroplast genomes and a supermatrix inform reclassification of the Rhodomelaceae (Rhodophyta).</title>
        <authorList>
            <person name="Diaz-Tapia P."/>
            <person name="Maggs C.A."/>
            <person name="West J.A."/>
            <person name="Verbruggen H."/>
        </authorList>
    </citation>
    <scope>NUCLEOTIDE SEQUENCE</scope>
    <source>
        <strain evidence="1">PD1540</strain>
    </source>
</reference>
<gene>
    <name evidence="1" type="primary">orf48</name>
</gene>
<name>A0A1Z1MP86_KUECA</name>
<sequence length="48" mass="6083">MCSIKYFLYEHDNNNKKNVQRLELIYSKEYISLKYNNLYYLYNHRNNN</sequence>
<organism evidence="1">
    <name type="scientific">Kuetzingia canaliculata</name>
    <name type="common">Red alga</name>
    <name type="synonym">Rytiphlaea canaliculata</name>
    <dbReference type="NCBI Taxonomy" id="228262"/>
    <lineage>
        <taxon>Eukaryota</taxon>
        <taxon>Rhodophyta</taxon>
        <taxon>Florideophyceae</taxon>
        <taxon>Rhodymeniophycidae</taxon>
        <taxon>Ceramiales</taxon>
        <taxon>Rhodomelaceae</taxon>
        <taxon>Amansieae</taxon>
        <taxon>Kuetzingia</taxon>
    </lineage>
</organism>
<dbReference type="AlphaFoldDB" id="A0A1Z1MP86"/>
<protein>
    <submittedName>
        <fullName evidence="1">Uncharacterized protein</fullName>
    </submittedName>
</protein>
<dbReference type="RefSeq" id="YP_009398721.1">
    <property type="nucleotide sequence ID" value="NC_035293.1"/>
</dbReference>
<dbReference type="EMBL" id="MF101449">
    <property type="protein sequence ID" value="ARW67907.1"/>
    <property type="molecule type" value="Genomic_DNA"/>
</dbReference>
<proteinExistence type="predicted"/>
<accession>A0A1Z1MP86</accession>
<keyword evidence="1" id="KW-0934">Plastid</keyword>